<protein>
    <submittedName>
        <fullName evidence="1">Uncharacterized protein</fullName>
    </submittedName>
</protein>
<sequence>MKLLKRPLDNLKTIDIGLIFFLLMFFGLTIFALFNKQELSFLGEVVQFLFSFEFYEVVPIESGQSFTPQLLEISNKLAPYLNGAKILWWLFLLVLILRFLFKTPTNLKKNPRYKLAPMSRTL</sequence>
<evidence type="ECO:0000313" key="2">
    <source>
        <dbReference type="Proteomes" id="UP001439875"/>
    </source>
</evidence>
<comment type="caution">
    <text evidence="1">The sequence shown here is derived from an EMBL/GenBank/DDBJ whole genome shotgun (WGS) entry which is preliminary data.</text>
</comment>
<dbReference type="Proteomes" id="UP001439875">
    <property type="component" value="Unassembled WGS sequence"/>
</dbReference>
<accession>A0ACC6SC66</accession>
<keyword evidence="2" id="KW-1185">Reference proteome</keyword>
<proteinExistence type="predicted"/>
<gene>
    <name evidence="1" type="ORF">WMO40_12855</name>
</gene>
<name>A0ACC6SC66_9BACI</name>
<reference evidence="1" key="1">
    <citation type="submission" date="2024-03" db="EMBL/GenBank/DDBJ databases">
        <title>Human intestinal bacterial collection.</title>
        <authorList>
            <person name="Pauvert C."/>
            <person name="Hitch T.C.A."/>
            <person name="Clavel T."/>
        </authorList>
    </citation>
    <scope>NUCLEOTIDE SEQUENCE</scope>
    <source>
        <strain evidence="1">CLA-AA-H227</strain>
    </source>
</reference>
<evidence type="ECO:0000313" key="1">
    <source>
        <dbReference type="EMBL" id="MEQ2527594.1"/>
    </source>
</evidence>
<organism evidence="1 2">
    <name type="scientific">Robertmurraya yapensis</name>
    <name type="common">ex Hitch et al 2024</name>
    <dbReference type="NCBI Taxonomy" id="3133160"/>
    <lineage>
        <taxon>Bacteria</taxon>
        <taxon>Bacillati</taxon>
        <taxon>Bacillota</taxon>
        <taxon>Bacilli</taxon>
        <taxon>Bacillales</taxon>
        <taxon>Bacillaceae</taxon>
        <taxon>Robertmurraya</taxon>
    </lineage>
</organism>
<dbReference type="EMBL" id="JBBMEW010000010">
    <property type="protein sequence ID" value="MEQ2527594.1"/>
    <property type="molecule type" value="Genomic_DNA"/>
</dbReference>